<comment type="subcellular location">
    <subcellularLocation>
        <location evidence="1">Secreted</location>
    </subcellularLocation>
</comment>
<dbReference type="AlphaFoldDB" id="A0A0M3QT66"/>
<dbReference type="InterPro" id="IPR013135">
    <property type="entry name" value="Vitelline_membr_Cys-rich-dom"/>
</dbReference>
<reference evidence="6 7" key="1">
    <citation type="submission" date="2015-08" db="EMBL/GenBank/DDBJ databases">
        <title>Ancestral chromatin configuration constrains chromatin evolution on differentiating sex chromosomes in Drosophila.</title>
        <authorList>
            <person name="Zhou Q."/>
            <person name="Bachtrog D."/>
        </authorList>
    </citation>
    <scope>NUCLEOTIDE SEQUENCE [LARGE SCALE GENOMIC DNA]</scope>
    <source>
        <tissue evidence="6">Whole larvae</tissue>
    </source>
</reference>
<evidence type="ECO:0000256" key="4">
    <source>
        <dbReference type="SAM" id="SignalP"/>
    </source>
</evidence>
<dbReference type="OrthoDB" id="7872811at2759"/>
<keyword evidence="3 4" id="KW-0732">Signal</keyword>
<dbReference type="STRING" id="30019.A0A0M3QT66"/>
<evidence type="ECO:0000259" key="5">
    <source>
        <dbReference type="PROSITE" id="PS51137"/>
    </source>
</evidence>
<dbReference type="OMA" id="LYHFIPV"/>
<name>A0A0M3QT66_DROBS</name>
<evidence type="ECO:0000256" key="3">
    <source>
        <dbReference type="ARBA" id="ARBA00022729"/>
    </source>
</evidence>
<feature type="domain" description="VM" evidence="5">
    <location>
        <begin position="155"/>
        <end position="187"/>
    </location>
</feature>
<keyword evidence="7" id="KW-1185">Reference proteome</keyword>
<organism evidence="6 7">
    <name type="scientific">Drosophila busckii</name>
    <name type="common">Fruit fly</name>
    <dbReference type="NCBI Taxonomy" id="30019"/>
    <lineage>
        <taxon>Eukaryota</taxon>
        <taxon>Metazoa</taxon>
        <taxon>Ecdysozoa</taxon>
        <taxon>Arthropoda</taxon>
        <taxon>Hexapoda</taxon>
        <taxon>Insecta</taxon>
        <taxon>Pterygota</taxon>
        <taxon>Neoptera</taxon>
        <taxon>Endopterygota</taxon>
        <taxon>Diptera</taxon>
        <taxon>Brachycera</taxon>
        <taxon>Muscomorpha</taxon>
        <taxon>Ephydroidea</taxon>
        <taxon>Drosophilidae</taxon>
        <taxon>Drosophila</taxon>
    </lineage>
</organism>
<evidence type="ECO:0000256" key="2">
    <source>
        <dbReference type="ARBA" id="ARBA00022525"/>
    </source>
</evidence>
<dbReference type="Proteomes" id="UP000494163">
    <property type="component" value="Chromosome 2L"/>
</dbReference>
<evidence type="ECO:0000313" key="6">
    <source>
        <dbReference type="EMBL" id="ALC38349.1"/>
    </source>
</evidence>
<gene>
    <name evidence="6" type="ORF">Dbus_chr2Lg434</name>
</gene>
<feature type="chain" id="PRO_5005787928" evidence="4">
    <location>
        <begin position="19"/>
        <end position="187"/>
    </location>
</feature>
<evidence type="ECO:0000256" key="1">
    <source>
        <dbReference type="ARBA" id="ARBA00004613"/>
    </source>
</evidence>
<proteinExistence type="predicted"/>
<dbReference type="Pfam" id="PF10542">
    <property type="entry name" value="Vitelline_membr"/>
    <property type="match status" value="1"/>
</dbReference>
<keyword evidence="2" id="KW-0964">Secreted</keyword>
<accession>A0A0M3QT66</accession>
<dbReference type="PROSITE" id="PS51137">
    <property type="entry name" value="VM"/>
    <property type="match status" value="1"/>
</dbReference>
<dbReference type="EMBL" id="CP012523">
    <property type="protein sequence ID" value="ALC38349.1"/>
    <property type="molecule type" value="Genomic_DNA"/>
</dbReference>
<evidence type="ECO:0000313" key="7">
    <source>
        <dbReference type="Proteomes" id="UP000494163"/>
    </source>
</evidence>
<dbReference type="GO" id="GO:0005576">
    <property type="term" value="C:extracellular region"/>
    <property type="evidence" value="ECO:0007669"/>
    <property type="project" value="UniProtKB-SubCell"/>
</dbReference>
<feature type="signal peptide" evidence="4">
    <location>
        <begin position="1"/>
        <end position="18"/>
    </location>
</feature>
<protein>
    <submittedName>
        <fullName evidence="6">Vm26Ac</fullName>
    </submittedName>
</protein>
<sequence length="187" mass="19890">MLQYLALIWLTLCGLAQAQSECSRCPRSSSDLMQYFQLIPVRLYSSEQLELTRHTRQQQIVQNIKLENNFGAPGAGFGSAPSFGRPSFGGGPSFGGRPSFGPRPFGGRGGGFRGDFEAGFGGGFRGGFGRSYEAEPAPAAPKTSNCNSAYSPQTQIPVPPCAQSFMISCEAVLKPMPCAAPAANYGY</sequence>